<dbReference type="Proteomes" id="UP000326725">
    <property type="component" value="Unassembled WGS sequence"/>
</dbReference>
<protein>
    <submittedName>
        <fullName evidence="1">Uncharacterized protein</fullName>
    </submittedName>
</protein>
<gene>
    <name evidence="1" type="ORF">HALO32_01377</name>
</gene>
<evidence type="ECO:0000313" key="2">
    <source>
        <dbReference type="Proteomes" id="UP000326725"/>
    </source>
</evidence>
<sequence>MPDSSHQSAYLSAQRQHLDECEQDIASLADILREGAWSYYNARLRPSGIGRAGSQILRPMQKDDLLRRESGQHQGVLLGQRLGGVEHPDVQRRPEIPH</sequence>
<keyword evidence="2" id="KW-1185">Reference proteome</keyword>
<accession>A0A5K1I8G2</accession>
<evidence type="ECO:0000313" key="1">
    <source>
        <dbReference type="EMBL" id="VVZ95312.1"/>
    </source>
</evidence>
<name>A0A5K1I8G2_9GAMM</name>
<dbReference type="AlphaFoldDB" id="A0A5K1I8G2"/>
<reference evidence="1 2" key="1">
    <citation type="submission" date="2019-09" db="EMBL/GenBank/DDBJ databases">
        <authorList>
            <person name="Criscuolo A."/>
        </authorList>
    </citation>
    <scope>NUCLEOTIDE SEQUENCE [LARGE SCALE GENOMIC DNA]</scope>
    <source>
        <strain evidence="2">3(2)</strain>
    </source>
</reference>
<dbReference type="EMBL" id="CABVOU010000027">
    <property type="protein sequence ID" value="VVZ95312.1"/>
    <property type="molecule type" value="Genomic_DNA"/>
</dbReference>
<organism evidence="1 2">
    <name type="scientific">Halomonas lysinitropha</name>
    <dbReference type="NCBI Taxonomy" id="2607506"/>
    <lineage>
        <taxon>Bacteria</taxon>
        <taxon>Pseudomonadati</taxon>
        <taxon>Pseudomonadota</taxon>
        <taxon>Gammaproteobacteria</taxon>
        <taxon>Oceanospirillales</taxon>
        <taxon>Halomonadaceae</taxon>
        <taxon>Halomonas</taxon>
    </lineage>
</organism>
<proteinExistence type="predicted"/>